<reference evidence="2 3" key="1">
    <citation type="submission" date="2021-07" db="EMBL/GenBank/DDBJ databases">
        <authorList>
            <person name="So Y."/>
        </authorList>
    </citation>
    <scope>NUCLEOTIDE SEQUENCE [LARGE SCALE GENOMIC DNA]</scope>
    <source>
        <strain evidence="2 3">HJA6</strain>
    </source>
</reference>
<keyword evidence="3" id="KW-1185">Reference proteome</keyword>
<evidence type="ECO:0000313" key="2">
    <source>
        <dbReference type="EMBL" id="MBW6396850.1"/>
    </source>
</evidence>
<dbReference type="RefSeq" id="WP_219761428.1">
    <property type="nucleotide sequence ID" value="NZ_JAHYBZ010000001.1"/>
</dbReference>
<feature type="region of interest" description="Disordered" evidence="1">
    <location>
        <begin position="53"/>
        <end position="85"/>
    </location>
</feature>
<gene>
    <name evidence="2" type="ORF">KPL78_03275</name>
</gene>
<proteinExistence type="predicted"/>
<comment type="caution">
    <text evidence="2">The sequence shown here is derived from an EMBL/GenBank/DDBJ whole genome shotgun (WGS) entry which is preliminary data.</text>
</comment>
<accession>A0ABS7A3M1</accession>
<sequence>METRTTRELVELRQPFSVKSRIGKLPPGQYMIELHEERFDGLSFPDWRRSSMTIADADPRHGERQDASPLTPSELADLLNADLEP</sequence>
<evidence type="ECO:0000313" key="3">
    <source>
        <dbReference type="Proteomes" id="UP001196565"/>
    </source>
</evidence>
<name>A0ABS7A3M1_9PROT</name>
<dbReference type="EMBL" id="JAHYBZ010000001">
    <property type="protein sequence ID" value="MBW6396850.1"/>
    <property type="molecule type" value="Genomic_DNA"/>
</dbReference>
<organism evidence="2 3">
    <name type="scientific">Roseomonas alba</name>
    <dbReference type="NCBI Taxonomy" id="2846776"/>
    <lineage>
        <taxon>Bacteria</taxon>
        <taxon>Pseudomonadati</taxon>
        <taxon>Pseudomonadota</taxon>
        <taxon>Alphaproteobacteria</taxon>
        <taxon>Acetobacterales</taxon>
        <taxon>Roseomonadaceae</taxon>
        <taxon>Roseomonas</taxon>
    </lineage>
</organism>
<feature type="compositionally biased region" description="Basic and acidic residues" evidence="1">
    <location>
        <begin position="57"/>
        <end position="66"/>
    </location>
</feature>
<evidence type="ECO:0000256" key="1">
    <source>
        <dbReference type="SAM" id="MobiDB-lite"/>
    </source>
</evidence>
<protein>
    <submittedName>
        <fullName evidence="2">Uncharacterized protein</fullName>
    </submittedName>
</protein>
<dbReference type="Proteomes" id="UP001196565">
    <property type="component" value="Unassembled WGS sequence"/>
</dbReference>